<dbReference type="GO" id="GO:0005509">
    <property type="term" value="F:calcium ion binding"/>
    <property type="evidence" value="ECO:0007669"/>
    <property type="project" value="InterPro"/>
</dbReference>
<dbReference type="Gene3D" id="4.10.1080.10">
    <property type="entry name" value="TSP type-3 repeat"/>
    <property type="match status" value="1"/>
</dbReference>
<dbReference type="OrthoDB" id="5287961at2"/>
<proteinExistence type="predicted"/>
<dbReference type="EMBL" id="MAGO01000006">
    <property type="protein sequence ID" value="OCC15155.1"/>
    <property type="molecule type" value="Genomic_DNA"/>
</dbReference>
<gene>
    <name evidence="2" type="ORF">DBT_1275</name>
</gene>
<keyword evidence="3" id="KW-1185">Reference proteome</keyword>
<name>A0A1B9F5S1_9BACT</name>
<dbReference type="Proteomes" id="UP000093080">
    <property type="component" value="Unassembled WGS sequence"/>
</dbReference>
<dbReference type="InterPro" id="IPR028974">
    <property type="entry name" value="TSP_type-3_rpt"/>
</dbReference>
<dbReference type="AlphaFoldDB" id="A0A1B9F5S1"/>
<evidence type="ECO:0000313" key="3">
    <source>
        <dbReference type="Proteomes" id="UP000093080"/>
    </source>
</evidence>
<reference evidence="2 3" key="1">
    <citation type="submission" date="2016-06" db="EMBL/GenBank/DDBJ databases">
        <title>Respiratory ammonification of nitrate coupled to the oxidation of elemental sulfur in deep-sea autotrophic thermophilic bacteria.</title>
        <authorList>
            <person name="Slobodkina G.B."/>
            <person name="Mardanov A.V."/>
            <person name="Ravin N.V."/>
            <person name="Frolova A.A."/>
            <person name="Viryasiv M.B."/>
            <person name="Chernyh N.A."/>
            <person name="Bonch-Osmolovskaya E.A."/>
            <person name="Slobodkin A.I."/>
        </authorList>
    </citation>
    <scope>NUCLEOTIDE SEQUENCE [LARGE SCALE GENOMIC DNA]</scope>
    <source>
        <strain evidence="2 3">S69</strain>
    </source>
</reference>
<dbReference type="PATRIC" id="fig|1156395.6.peg.1289"/>
<dbReference type="SUPFAM" id="SSF69318">
    <property type="entry name" value="Integrin alpha N-terminal domain"/>
    <property type="match status" value="1"/>
</dbReference>
<evidence type="ECO:0000313" key="2">
    <source>
        <dbReference type="EMBL" id="OCC15155.1"/>
    </source>
</evidence>
<protein>
    <submittedName>
        <fullName evidence="2">Uncharacterized protein</fullName>
    </submittedName>
</protein>
<feature type="chain" id="PRO_5008626224" evidence="1">
    <location>
        <begin position="22"/>
        <end position="265"/>
    </location>
</feature>
<sequence>MKQLTLLTAIFSLMIFSNAFATGPMSSGTGQIATGMGHAYNMRNVMGPQVYPDVSVDISNDLFINPRTFSQMAGGMHFVDENGDGIIDYAQNTPYFEQLGIGPFVDQNGDSIHDEFQTIGFYRAVGMRNFVDIDGDGLCDNYEANPFATNATQNLRREFGPQHYAMFQVNTDDDLFVNPERFRQMTMGLNFVDENGDGICDYAQNTPYFEQLGIGPFVDQNGDSIHDEFQTIGFYRAFGMRNFVDIDGDGLCDNYEANPIASSIQ</sequence>
<feature type="signal peptide" evidence="1">
    <location>
        <begin position="1"/>
        <end position="21"/>
    </location>
</feature>
<evidence type="ECO:0000256" key="1">
    <source>
        <dbReference type="SAM" id="SignalP"/>
    </source>
</evidence>
<dbReference type="RefSeq" id="WP_067617817.1">
    <property type="nucleotide sequence ID" value="NZ_MAGO01000006.1"/>
</dbReference>
<organism evidence="2 3">
    <name type="scientific">Dissulfuribacter thermophilus</name>
    <dbReference type="NCBI Taxonomy" id="1156395"/>
    <lineage>
        <taxon>Bacteria</taxon>
        <taxon>Pseudomonadati</taxon>
        <taxon>Thermodesulfobacteriota</taxon>
        <taxon>Dissulfuribacteria</taxon>
        <taxon>Dissulfuribacterales</taxon>
        <taxon>Dissulfuribacteraceae</taxon>
        <taxon>Dissulfuribacter</taxon>
    </lineage>
</organism>
<comment type="caution">
    <text evidence="2">The sequence shown here is derived from an EMBL/GenBank/DDBJ whole genome shotgun (WGS) entry which is preliminary data.</text>
</comment>
<keyword evidence="1" id="KW-0732">Signal</keyword>
<dbReference type="InterPro" id="IPR028994">
    <property type="entry name" value="Integrin_alpha_N"/>
</dbReference>
<accession>A0A1B9F5S1</accession>